<gene>
    <name evidence="1" type="ORF">NUW54_g2678</name>
</gene>
<dbReference type="EMBL" id="JANSHE010000520">
    <property type="protein sequence ID" value="KAJ3009780.1"/>
    <property type="molecule type" value="Genomic_DNA"/>
</dbReference>
<comment type="caution">
    <text evidence="1">The sequence shown here is derived from an EMBL/GenBank/DDBJ whole genome shotgun (WGS) entry which is preliminary data.</text>
</comment>
<accession>A0ACC1Q621</accession>
<name>A0ACC1Q621_9APHY</name>
<dbReference type="Proteomes" id="UP001144978">
    <property type="component" value="Unassembled WGS sequence"/>
</dbReference>
<protein>
    <submittedName>
        <fullName evidence="1">Uncharacterized protein</fullName>
    </submittedName>
</protein>
<evidence type="ECO:0000313" key="1">
    <source>
        <dbReference type="EMBL" id="KAJ3009780.1"/>
    </source>
</evidence>
<proteinExistence type="predicted"/>
<organism evidence="1 2">
    <name type="scientific">Trametes sanguinea</name>
    <dbReference type="NCBI Taxonomy" id="158606"/>
    <lineage>
        <taxon>Eukaryota</taxon>
        <taxon>Fungi</taxon>
        <taxon>Dikarya</taxon>
        <taxon>Basidiomycota</taxon>
        <taxon>Agaricomycotina</taxon>
        <taxon>Agaricomycetes</taxon>
        <taxon>Polyporales</taxon>
        <taxon>Polyporaceae</taxon>
        <taxon>Trametes</taxon>
    </lineage>
</organism>
<evidence type="ECO:0000313" key="2">
    <source>
        <dbReference type="Proteomes" id="UP001144978"/>
    </source>
</evidence>
<keyword evidence="2" id="KW-1185">Reference proteome</keyword>
<reference evidence="1" key="1">
    <citation type="submission" date="2022-08" db="EMBL/GenBank/DDBJ databases">
        <title>Genome Sequence of Pycnoporus sanguineus.</title>
        <authorList>
            <person name="Buettner E."/>
        </authorList>
    </citation>
    <scope>NUCLEOTIDE SEQUENCE</scope>
    <source>
        <strain evidence="1">CG-C14</strain>
    </source>
</reference>
<sequence length="272" mass="29749">MSLPKSALELADMTGFSLQEFNTSGNSIPTRLKACGVRLDSITPHDTLYHVLRVAKSCTASTDSTPAFLPRFFSQRFQVPEKCPVQIAESSSRPAMNALWLYRVFTLILVAIISLAVIGLCVHTSNNLNDILSAIGVSGNFPYTSLGIAVSVITLVSSAIMIVLDIFFDNVFTSFLIFEIPWLSIVWILWISVGATTLSQGKTIFKGQPCSDFNVFLPSAKEICEDVHPIAIIAFINFALLFLYTATLVVVAFASSSSYSSPWTSSLKNRNK</sequence>